<reference evidence="8 9" key="1">
    <citation type="journal article" date="2017" name="Genome Announc.">
        <title>Draft Genome Sequence of Romboutsia maritimum sp. nov. Strain CCRI-22766(T), Isolated from Coastal Estuarine Mud.</title>
        <authorList>
            <person name="Maheux A.F."/>
            <person name="Boudreau D.K."/>
            <person name="Berube E."/>
            <person name="Boissinot M."/>
            <person name="Raymond F."/>
            <person name="Brodeur S."/>
            <person name="Corbeil J."/>
            <person name="Brightwell G."/>
            <person name="Broda D."/>
            <person name="Omar R.F."/>
            <person name="Bergeron M.G."/>
        </authorList>
    </citation>
    <scope>NUCLEOTIDE SEQUENCE [LARGE SCALE GENOMIC DNA]</scope>
    <source>
        <strain evidence="8 9">CCRI-22766</strain>
    </source>
</reference>
<gene>
    <name evidence="8" type="ORF">CHF27_008770</name>
</gene>
<dbReference type="InterPro" id="IPR050294">
    <property type="entry name" value="RnfB_subfamily"/>
</dbReference>
<feature type="domain" description="4Fe-4S ferredoxin-type" evidence="7">
    <location>
        <begin position="2"/>
        <end position="32"/>
    </location>
</feature>
<dbReference type="PROSITE" id="PS00198">
    <property type="entry name" value="4FE4S_FER_1"/>
    <property type="match status" value="1"/>
</dbReference>
<evidence type="ECO:0000256" key="5">
    <source>
        <dbReference type="ARBA" id="ARBA00023004"/>
    </source>
</evidence>
<keyword evidence="3" id="KW-0479">Metal-binding</keyword>
<dbReference type="AlphaFoldDB" id="A0A371IS85"/>
<organism evidence="8 9">
    <name type="scientific">Romboutsia maritimum</name>
    <dbReference type="NCBI Taxonomy" id="2020948"/>
    <lineage>
        <taxon>Bacteria</taxon>
        <taxon>Bacillati</taxon>
        <taxon>Bacillota</taxon>
        <taxon>Clostridia</taxon>
        <taxon>Peptostreptococcales</taxon>
        <taxon>Peptostreptococcaceae</taxon>
        <taxon>Romboutsia</taxon>
    </lineage>
</organism>
<name>A0A371IS85_9FIRM</name>
<dbReference type="Proteomes" id="UP000243494">
    <property type="component" value="Unassembled WGS sequence"/>
</dbReference>
<keyword evidence="2" id="KW-0004">4Fe-4S</keyword>
<keyword evidence="6" id="KW-0411">Iron-sulfur</keyword>
<feature type="domain" description="4Fe-4S ferredoxin-type" evidence="7">
    <location>
        <begin position="74"/>
        <end position="103"/>
    </location>
</feature>
<evidence type="ECO:0000256" key="6">
    <source>
        <dbReference type="ARBA" id="ARBA00023014"/>
    </source>
</evidence>
<sequence length="132" mass="14299">MKKLVVTDRSQCQACLSCEIACSEAFYKMYNNFDTPCIRIDVKKDNSLNVKACNQCGVCAKKCPEGAIKQNAKGVYMINKKLCTGCLTCVDACPKGIIAKVEDKPTPSKCIACGICVDACPMGILEIQEVTD</sequence>
<dbReference type="OrthoDB" id="9810688at2"/>
<dbReference type="PANTHER" id="PTHR42859:SF10">
    <property type="entry name" value="DIMETHYLSULFOXIDE REDUCTASE CHAIN B"/>
    <property type="match status" value="1"/>
</dbReference>
<comment type="caution">
    <text evidence="8">The sequence shown here is derived from an EMBL/GenBank/DDBJ whole genome shotgun (WGS) entry which is preliminary data.</text>
</comment>
<accession>A0A371IS85</accession>
<keyword evidence="5" id="KW-0408">Iron</keyword>
<evidence type="ECO:0000313" key="8">
    <source>
        <dbReference type="EMBL" id="RDY23329.1"/>
    </source>
</evidence>
<dbReference type="RefSeq" id="WP_095406882.1">
    <property type="nucleotide sequence ID" value="NZ_NOJZ02000014.1"/>
</dbReference>
<dbReference type="GO" id="GO:0046872">
    <property type="term" value="F:metal ion binding"/>
    <property type="evidence" value="ECO:0007669"/>
    <property type="project" value="UniProtKB-KW"/>
</dbReference>
<dbReference type="Pfam" id="PF13187">
    <property type="entry name" value="Fer4_9"/>
    <property type="match status" value="1"/>
</dbReference>
<evidence type="ECO:0000313" key="9">
    <source>
        <dbReference type="Proteomes" id="UP000243494"/>
    </source>
</evidence>
<keyword evidence="1" id="KW-0813">Transport</keyword>
<dbReference type="Gene3D" id="3.30.70.20">
    <property type="match status" value="3"/>
</dbReference>
<evidence type="ECO:0000256" key="2">
    <source>
        <dbReference type="ARBA" id="ARBA00022485"/>
    </source>
</evidence>
<evidence type="ECO:0000256" key="4">
    <source>
        <dbReference type="ARBA" id="ARBA00022982"/>
    </source>
</evidence>
<dbReference type="SUPFAM" id="SSF54862">
    <property type="entry name" value="4Fe-4S ferredoxins"/>
    <property type="match status" value="1"/>
</dbReference>
<feature type="domain" description="4Fe-4S ferredoxin-type" evidence="7">
    <location>
        <begin position="107"/>
        <end position="130"/>
    </location>
</feature>
<dbReference type="InterPro" id="IPR017900">
    <property type="entry name" value="4Fe4S_Fe_S_CS"/>
</dbReference>
<keyword evidence="4" id="KW-0249">Electron transport</keyword>
<feature type="domain" description="4Fe-4S ferredoxin-type" evidence="7">
    <location>
        <begin position="44"/>
        <end position="73"/>
    </location>
</feature>
<evidence type="ECO:0000256" key="1">
    <source>
        <dbReference type="ARBA" id="ARBA00022448"/>
    </source>
</evidence>
<protein>
    <submittedName>
        <fullName evidence="8">4Fe-4S dicluster domain-containing protein</fullName>
    </submittedName>
</protein>
<dbReference type="PANTHER" id="PTHR42859">
    <property type="entry name" value="OXIDOREDUCTASE"/>
    <property type="match status" value="1"/>
</dbReference>
<dbReference type="InterPro" id="IPR017896">
    <property type="entry name" value="4Fe4S_Fe-S-bd"/>
</dbReference>
<proteinExistence type="predicted"/>
<evidence type="ECO:0000259" key="7">
    <source>
        <dbReference type="PROSITE" id="PS51379"/>
    </source>
</evidence>
<dbReference type="Pfam" id="PF00037">
    <property type="entry name" value="Fer4"/>
    <property type="match status" value="1"/>
</dbReference>
<dbReference type="EMBL" id="NOJZ02000014">
    <property type="protein sequence ID" value="RDY23329.1"/>
    <property type="molecule type" value="Genomic_DNA"/>
</dbReference>
<evidence type="ECO:0000256" key="3">
    <source>
        <dbReference type="ARBA" id="ARBA00022723"/>
    </source>
</evidence>
<keyword evidence="9" id="KW-1185">Reference proteome</keyword>
<dbReference type="GO" id="GO:0051539">
    <property type="term" value="F:4 iron, 4 sulfur cluster binding"/>
    <property type="evidence" value="ECO:0007669"/>
    <property type="project" value="UniProtKB-KW"/>
</dbReference>
<dbReference type="PROSITE" id="PS51379">
    <property type="entry name" value="4FE4S_FER_2"/>
    <property type="match status" value="4"/>
</dbReference>